<dbReference type="Proteomes" id="UP001642484">
    <property type="component" value="Unassembled WGS sequence"/>
</dbReference>
<dbReference type="EMBL" id="CAXAMN010021362">
    <property type="protein sequence ID" value="CAK9058629.1"/>
    <property type="molecule type" value="Genomic_DNA"/>
</dbReference>
<proteinExistence type="predicted"/>
<evidence type="ECO:0000313" key="1">
    <source>
        <dbReference type="EMBL" id="CAK9058629.1"/>
    </source>
</evidence>
<name>A0ABP0N8C4_9DINO</name>
<evidence type="ECO:0000313" key="2">
    <source>
        <dbReference type="Proteomes" id="UP001642484"/>
    </source>
</evidence>
<comment type="caution">
    <text evidence="1">The sequence shown here is derived from an EMBL/GenBank/DDBJ whole genome shotgun (WGS) entry which is preliminary data.</text>
</comment>
<sequence length="145" mass="15142">MFAACAPSVPASRGWGVPRGLGAGHASERPCGPGVEMPRGRAAGLVCLAMLPQRGRNLQVNRELYQKLLHSSPEAVLGLCEEYAGVLDGVNLSAALHQLALKSRRAGTATSACGALVSDPRFAQLMNSLLQVLPSLEAQNLARTA</sequence>
<organism evidence="1 2">
    <name type="scientific">Durusdinium trenchii</name>
    <dbReference type="NCBI Taxonomy" id="1381693"/>
    <lineage>
        <taxon>Eukaryota</taxon>
        <taxon>Sar</taxon>
        <taxon>Alveolata</taxon>
        <taxon>Dinophyceae</taxon>
        <taxon>Suessiales</taxon>
        <taxon>Symbiodiniaceae</taxon>
        <taxon>Durusdinium</taxon>
    </lineage>
</organism>
<keyword evidence="2" id="KW-1185">Reference proteome</keyword>
<protein>
    <submittedName>
        <fullName evidence="1">Uncharacterized protein</fullName>
    </submittedName>
</protein>
<accession>A0ABP0N8C4</accession>
<gene>
    <name evidence="1" type="ORF">CCMP2556_LOCUS28904</name>
</gene>
<reference evidence="1 2" key="1">
    <citation type="submission" date="2024-02" db="EMBL/GenBank/DDBJ databases">
        <authorList>
            <person name="Chen Y."/>
            <person name="Shah S."/>
            <person name="Dougan E. K."/>
            <person name="Thang M."/>
            <person name="Chan C."/>
        </authorList>
    </citation>
    <scope>NUCLEOTIDE SEQUENCE [LARGE SCALE GENOMIC DNA]</scope>
</reference>